<dbReference type="PANTHER" id="PTHR48094:SF12">
    <property type="entry name" value="PARKINSON DISEASE PROTEIN 7 HOMOLOG"/>
    <property type="match status" value="1"/>
</dbReference>
<gene>
    <name evidence="2" type="ORF">IO98_10460</name>
</gene>
<evidence type="ECO:0000313" key="3">
    <source>
        <dbReference type="Proteomes" id="UP000028525"/>
    </source>
</evidence>
<dbReference type="RefSeq" id="WP_038280749.1">
    <property type="nucleotide sequence ID" value="NZ_JPME01000012.1"/>
</dbReference>
<dbReference type="SUPFAM" id="SSF52317">
    <property type="entry name" value="Class I glutamine amidotransferase-like"/>
    <property type="match status" value="1"/>
</dbReference>
<dbReference type="NCBIfam" id="TIGR01383">
    <property type="entry name" value="not_thiJ"/>
    <property type="match status" value="1"/>
</dbReference>
<dbReference type="InterPro" id="IPR006287">
    <property type="entry name" value="DJ-1"/>
</dbReference>
<reference evidence="2 3" key="1">
    <citation type="submission" date="2014-07" db="EMBL/GenBank/DDBJ databases">
        <title>Draft genome of Clostridium celerecrescens 152B isolated from sediments associated with methane hydrate from Krishna Godavari basin.</title>
        <authorList>
            <person name="Honkalas V.S."/>
            <person name="Dabir A.P."/>
            <person name="Arora P."/>
            <person name="Dhakephalkar P.K."/>
        </authorList>
    </citation>
    <scope>NUCLEOTIDE SEQUENCE [LARGE SCALE GENOMIC DNA]</scope>
    <source>
        <strain evidence="2 3">152B</strain>
    </source>
</reference>
<protein>
    <submittedName>
        <fullName evidence="2">Thiamine biosynthesis protein ThiJ</fullName>
    </submittedName>
</protein>
<evidence type="ECO:0000313" key="2">
    <source>
        <dbReference type="EMBL" id="KEZ90352.1"/>
    </source>
</evidence>
<dbReference type="Proteomes" id="UP000028525">
    <property type="component" value="Unassembled WGS sequence"/>
</dbReference>
<dbReference type="OrthoDB" id="9800516at2"/>
<dbReference type="GO" id="GO:0005737">
    <property type="term" value="C:cytoplasm"/>
    <property type="evidence" value="ECO:0007669"/>
    <property type="project" value="TreeGrafter"/>
</dbReference>
<name>A0A084JN18_9FIRM</name>
<comment type="caution">
    <text evidence="2">The sequence shown here is derived from an EMBL/GenBank/DDBJ whole genome shotgun (WGS) entry which is preliminary data.</text>
</comment>
<accession>A0A084JN18</accession>
<dbReference type="InterPro" id="IPR050325">
    <property type="entry name" value="Prot/Nucl_acid_deglycase"/>
</dbReference>
<proteinExistence type="predicted"/>
<dbReference type="PANTHER" id="PTHR48094">
    <property type="entry name" value="PROTEIN/NUCLEIC ACID DEGLYCASE DJ-1-RELATED"/>
    <property type="match status" value="1"/>
</dbReference>
<evidence type="ECO:0000259" key="1">
    <source>
        <dbReference type="Pfam" id="PF01965"/>
    </source>
</evidence>
<dbReference type="AlphaFoldDB" id="A0A084JN18"/>
<dbReference type="Gene3D" id="3.40.50.880">
    <property type="match status" value="1"/>
</dbReference>
<dbReference type="Pfam" id="PF01965">
    <property type="entry name" value="DJ-1_PfpI"/>
    <property type="match status" value="1"/>
</dbReference>
<keyword evidence="3" id="KW-1185">Reference proteome</keyword>
<dbReference type="InterPro" id="IPR029062">
    <property type="entry name" value="Class_I_gatase-like"/>
</dbReference>
<dbReference type="InterPro" id="IPR002818">
    <property type="entry name" value="DJ-1/PfpI"/>
</dbReference>
<dbReference type="CDD" id="cd03135">
    <property type="entry name" value="GATase1_DJ-1"/>
    <property type="match status" value="1"/>
</dbReference>
<organism evidence="2 3">
    <name type="scientific">Lacrimispora celerecrescens</name>
    <dbReference type="NCBI Taxonomy" id="29354"/>
    <lineage>
        <taxon>Bacteria</taxon>
        <taxon>Bacillati</taxon>
        <taxon>Bacillota</taxon>
        <taxon>Clostridia</taxon>
        <taxon>Lachnospirales</taxon>
        <taxon>Lachnospiraceae</taxon>
        <taxon>Lacrimispora</taxon>
    </lineage>
</organism>
<sequence>MGKVFAFLADGSEEVELLAVVDILKRGGQEVTLVSVTGKRDVVSAHQIKIQADYEFSEVDCKHADVLFLPGGMPGTRNLGAHEELLNSLKEAHKENRRIAAICAAPSILGKLGILEGKKATCYPGFEPELKGALYTRQGVVTDGNITTARGLGYALDMGIELLGLLTDKDHALQVKEAIQYDHSTM</sequence>
<feature type="domain" description="DJ-1/PfpI" evidence="1">
    <location>
        <begin position="3"/>
        <end position="163"/>
    </location>
</feature>
<dbReference type="EMBL" id="JPME01000012">
    <property type="protein sequence ID" value="KEZ90352.1"/>
    <property type="molecule type" value="Genomic_DNA"/>
</dbReference>
<dbReference type="STRING" id="29354.IO98_10460"/>